<evidence type="ECO:0000313" key="7">
    <source>
        <dbReference type="EMBL" id="TKW29421.1"/>
    </source>
</evidence>
<accession>A0A4U6VIF5</accession>
<organism evidence="7 8">
    <name type="scientific">Setaria viridis</name>
    <name type="common">Green bristlegrass</name>
    <name type="synonym">Setaria italica subsp. viridis</name>
    <dbReference type="NCBI Taxonomy" id="4556"/>
    <lineage>
        <taxon>Eukaryota</taxon>
        <taxon>Viridiplantae</taxon>
        <taxon>Streptophyta</taxon>
        <taxon>Embryophyta</taxon>
        <taxon>Tracheophyta</taxon>
        <taxon>Spermatophyta</taxon>
        <taxon>Magnoliopsida</taxon>
        <taxon>Liliopsida</taxon>
        <taxon>Poales</taxon>
        <taxon>Poaceae</taxon>
        <taxon>PACMAD clade</taxon>
        <taxon>Panicoideae</taxon>
        <taxon>Panicodae</taxon>
        <taxon>Paniceae</taxon>
        <taxon>Cenchrinae</taxon>
        <taxon>Setaria</taxon>
    </lineage>
</organism>
<evidence type="ECO:0000256" key="2">
    <source>
        <dbReference type="ARBA" id="ARBA00022801"/>
    </source>
</evidence>
<dbReference type="InterPro" id="IPR000070">
    <property type="entry name" value="Pectinesterase_cat"/>
</dbReference>
<dbReference type="Proteomes" id="UP000298652">
    <property type="component" value="Chromosome 3"/>
</dbReference>
<evidence type="ECO:0000256" key="4">
    <source>
        <dbReference type="PROSITE-ProRule" id="PRU10040"/>
    </source>
</evidence>
<dbReference type="PROSITE" id="PS00503">
    <property type="entry name" value="PECTINESTERASE_2"/>
    <property type="match status" value="1"/>
</dbReference>
<dbReference type="EC" id="3.1.1.11" evidence="5"/>
<keyword evidence="3 5" id="KW-0063">Aspartyl esterase</keyword>
<dbReference type="Gene3D" id="2.160.20.10">
    <property type="entry name" value="Single-stranded right-handed beta-helix, Pectin lyase-like"/>
    <property type="match status" value="3"/>
</dbReference>
<evidence type="ECO:0000256" key="3">
    <source>
        <dbReference type="ARBA" id="ARBA00023085"/>
    </source>
</evidence>
<reference evidence="7" key="1">
    <citation type="submission" date="2019-03" db="EMBL/GenBank/DDBJ databases">
        <title>WGS assembly of Setaria viridis.</title>
        <authorList>
            <person name="Huang P."/>
            <person name="Jenkins J."/>
            <person name="Grimwood J."/>
            <person name="Barry K."/>
            <person name="Healey A."/>
            <person name="Mamidi S."/>
            <person name="Sreedasyam A."/>
            <person name="Shu S."/>
            <person name="Feldman M."/>
            <person name="Wu J."/>
            <person name="Yu Y."/>
            <person name="Chen C."/>
            <person name="Johnson J."/>
            <person name="Rokhsar D."/>
            <person name="Baxter I."/>
            <person name="Schmutz J."/>
            <person name="Brutnell T."/>
            <person name="Kellogg E."/>
        </authorList>
    </citation>
    <scope>NUCLEOTIDE SEQUENCE [LARGE SCALE GENOMIC DNA]</scope>
</reference>
<evidence type="ECO:0000259" key="6">
    <source>
        <dbReference type="Pfam" id="PF01095"/>
    </source>
</evidence>
<dbReference type="Pfam" id="PF01095">
    <property type="entry name" value="Pectinesterase"/>
    <property type="match status" value="2"/>
</dbReference>
<dbReference type="GO" id="GO:0030599">
    <property type="term" value="F:pectinesterase activity"/>
    <property type="evidence" value="ECO:0007669"/>
    <property type="project" value="UniProtKB-UniRule"/>
</dbReference>
<protein>
    <recommendedName>
        <fullName evidence="5">Pectinesterase</fullName>
        <ecNumber evidence="5">3.1.1.11</ecNumber>
    </recommendedName>
</protein>
<dbReference type="GO" id="GO:0045490">
    <property type="term" value="P:pectin catabolic process"/>
    <property type="evidence" value="ECO:0007669"/>
    <property type="project" value="UniProtKB-UniRule"/>
</dbReference>
<dbReference type="UniPathway" id="UPA00545">
    <property type="reaction ID" value="UER00823"/>
</dbReference>
<gene>
    <name evidence="7" type="ORF">SEVIR_3G393400v2</name>
</gene>
<comment type="pathway">
    <text evidence="1 5">Glycan metabolism; pectin degradation; 2-dehydro-3-deoxy-D-gluconate from pectin: step 1/5.</text>
</comment>
<dbReference type="GO" id="GO:0042545">
    <property type="term" value="P:cell wall modification"/>
    <property type="evidence" value="ECO:0007669"/>
    <property type="project" value="UniProtKB-UniRule"/>
</dbReference>
<feature type="domain" description="Pectinesterase catalytic" evidence="6">
    <location>
        <begin position="48"/>
        <end position="211"/>
    </location>
</feature>
<dbReference type="InterPro" id="IPR011050">
    <property type="entry name" value="Pectin_lyase_fold/virulence"/>
</dbReference>
<keyword evidence="8" id="KW-1185">Reference proteome</keyword>
<feature type="domain" description="Pectinesterase catalytic" evidence="6">
    <location>
        <begin position="217"/>
        <end position="293"/>
    </location>
</feature>
<dbReference type="OMA" id="TQGRINW"/>
<dbReference type="PANTHER" id="PTHR31707">
    <property type="entry name" value="PECTINESTERASE"/>
    <property type="match status" value="1"/>
</dbReference>
<dbReference type="SUPFAM" id="SSF51126">
    <property type="entry name" value="Pectin lyase-like"/>
    <property type="match status" value="1"/>
</dbReference>
<sequence length="307" mass="33728">MTPAGVIALTSGGGGRHAAAEQEEEAGLPRWVEPRLRRLVGTRRHKVDAVVSNGGGNHYATINEALAAAPPPAAGATSARRYVIHVRSGTYDEIVNITRSDVTLIGDGMGRTIITGNRYNHTGHDMPHSATLSVGGTGFMARDLTIKNTAGCEIDGYQDTLSNQDTLNVDCNRQFYHTYNISGTVDFVFGYAKAVFQRCNLLVRLPVARGHCVAVENHSHVVFMNWFLEGIIHPASWERWGDTDHLDTIFYSEFQNWGDGANTQGRINWPGFHIIKDAAEAANFTVQRFIQGDEWLPDFGVKYKGGL</sequence>
<evidence type="ECO:0000256" key="5">
    <source>
        <dbReference type="RuleBase" id="RU000589"/>
    </source>
</evidence>
<proteinExistence type="predicted"/>
<keyword evidence="2 5" id="KW-0378">Hydrolase</keyword>
<dbReference type="EMBL" id="CM016554">
    <property type="protein sequence ID" value="TKW29421.1"/>
    <property type="molecule type" value="Genomic_DNA"/>
</dbReference>
<comment type="catalytic activity">
    <reaction evidence="5">
        <text>[(1-&gt;4)-alpha-D-galacturonosyl methyl ester](n) + n H2O = [(1-&gt;4)-alpha-D-galacturonosyl](n) + n methanol + n H(+)</text>
        <dbReference type="Rhea" id="RHEA:22380"/>
        <dbReference type="Rhea" id="RHEA-COMP:14570"/>
        <dbReference type="Rhea" id="RHEA-COMP:14573"/>
        <dbReference type="ChEBI" id="CHEBI:15377"/>
        <dbReference type="ChEBI" id="CHEBI:15378"/>
        <dbReference type="ChEBI" id="CHEBI:17790"/>
        <dbReference type="ChEBI" id="CHEBI:140522"/>
        <dbReference type="ChEBI" id="CHEBI:140523"/>
        <dbReference type="EC" id="3.1.1.11"/>
    </reaction>
</comment>
<dbReference type="InterPro" id="IPR012334">
    <property type="entry name" value="Pectin_lyas_fold"/>
</dbReference>
<evidence type="ECO:0000313" key="8">
    <source>
        <dbReference type="Proteomes" id="UP000298652"/>
    </source>
</evidence>
<dbReference type="Gramene" id="TKW29421">
    <property type="protein sequence ID" value="TKW29421"/>
    <property type="gene ID" value="SEVIR_3G393400v2"/>
</dbReference>
<dbReference type="AlphaFoldDB" id="A0A4U6VIF5"/>
<dbReference type="InterPro" id="IPR033131">
    <property type="entry name" value="Pectinesterase_Asp_AS"/>
</dbReference>
<evidence type="ECO:0000256" key="1">
    <source>
        <dbReference type="ARBA" id="ARBA00005184"/>
    </source>
</evidence>
<name>A0A4U6VIF5_SETVI</name>
<feature type="active site" evidence="4">
    <location>
        <position position="186"/>
    </location>
</feature>